<comment type="caution">
    <text evidence="6">The sequence shown here is derived from an EMBL/GenBank/DDBJ whole genome shotgun (WGS) entry which is preliminary data.</text>
</comment>
<dbReference type="EMBL" id="JALJOR010000002">
    <property type="protein sequence ID" value="KAK9824417.1"/>
    <property type="molecule type" value="Genomic_DNA"/>
</dbReference>
<evidence type="ECO:0000256" key="5">
    <source>
        <dbReference type="SAM" id="Phobius"/>
    </source>
</evidence>
<dbReference type="InterPro" id="IPR006603">
    <property type="entry name" value="PQ-loop_rpt"/>
</dbReference>
<dbReference type="FunFam" id="1.20.1280.290:FF:000009">
    <property type="entry name" value="PQ loop repeat family protein"/>
    <property type="match status" value="1"/>
</dbReference>
<dbReference type="SMART" id="SM00679">
    <property type="entry name" value="CTNS"/>
    <property type="match status" value="2"/>
</dbReference>
<keyword evidence="3 5" id="KW-1133">Transmembrane helix</keyword>
<evidence type="ECO:0000256" key="4">
    <source>
        <dbReference type="ARBA" id="ARBA00023136"/>
    </source>
</evidence>
<dbReference type="InterPro" id="IPR051415">
    <property type="entry name" value="LAAT-1"/>
</dbReference>
<evidence type="ECO:0000256" key="3">
    <source>
        <dbReference type="ARBA" id="ARBA00022989"/>
    </source>
</evidence>
<sequence>MADCGPGAEPFIAKWLLDCIYSKRDMAGFAVGMLSIACWMVAQIPQLITNMKNKSAEALSAWFLAQWLLGDTCNLIGCLLNGDQLPTVTYTAMYFICMDVVMMMQYIYYGSLQRRLAHEESLSPVEGVTSRHWSRAARPTRVLACLALLMVVHLQWSGGATWSMASGLPEAGVVLNRRRLLWEWLPWWHWHHRIHHFLQQDRPLWARHMGTVIGYISSCFYLCSRVSQIVRNFSRKSAEGLALSMFACAITANLCYGLGILIRSYTLADLVSSAPWIIGSLGTVALDITIFTQGKSYGRRAAKEEQEEPLLGSPSAHAHA</sequence>
<keyword evidence="2 5" id="KW-0812">Transmembrane</keyword>
<evidence type="ECO:0000313" key="7">
    <source>
        <dbReference type="Proteomes" id="UP001489004"/>
    </source>
</evidence>
<keyword evidence="7" id="KW-1185">Reference proteome</keyword>
<accession>A0AAW1QTI9</accession>
<evidence type="ECO:0000256" key="2">
    <source>
        <dbReference type="ARBA" id="ARBA00022692"/>
    </source>
</evidence>
<dbReference type="Gene3D" id="1.20.1280.290">
    <property type="match status" value="2"/>
</dbReference>
<feature type="transmembrane region" description="Helical" evidence="5">
    <location>
        <begin position="243"/>
        <end position="262"/>
    </location>
</feature>
<evidence type="ECO:0000313" key="6">
    <source>
        <dbReference type="EMBL" id="KAK9824417.1"/>
    </source>
</evidence>
<dbReference type="GO" id="GO:0015174">
    <property type="term" value="F:basic amino acid transmembrane transporter activity"/>
    <property type="evidence" value="ECO:0007669"/>
    <property type="project" value="TreeGrafter"/>
</dbReference>
<dbReference type="Pfam" id="PF04193">
    <property type="entry name" value="PQ-loop"/>
    <property type="match status" value="2"/>
</dbReference>
<evidence type="ECO:0000256" key="1">
    <source>
        <dbReference type="ARBA" id="ARBA00004141"/>
    </source>
</evidence>
<dbReference type="GO" id="GO:0098852">
    <property type="term" value="C:lytic vacuole membrane"/>
    <property type="evidence" value="ECO:0007669"/>
    <property type="project" value="UniProtKB-ARBA"/>
</dbReference>
<dbReference type="AlphaFoldDB" id="A0AAW1QTI9"/>
<name>A0AAW1QTI9_9CHLO</name>
<dbReference type="PANTHER" id="PTHR16201:SF34">
    <property type="entry name" value="LYSOSOMAL AMINO ACID TRANSPORTER 1"/>
    <property type="match status" value="1"/>
</dbReference>
<feature type="transmembrane region" description="Helical" evidence="5">
    <location>
        <begin position="205"/>
        <end position="223"/>
    </location>
</feature>
<comment type="subcellular location">
    <subcellularLocation>
        <location evidence="1">Membrane</location>
        <topology evidence="1">Multi-pass membrane protein</topology>
    </subcellularLocation>
</comment>
<feature type="transmembrane region" description="Helical" evidence="5">
    <location>
        <begin position="26"/>
        <end position="49"/>
    </location>
</feature>
<keyword evidence="4 5" id="KW-0472">Membrane</keyword>
<protein>
    <submittedName>
        <fullName evidence="6">Uncharacterized protein</fullName>
    </submittedName>
</protein>
<feature type="transmembrane region" description="Helical" evidence="5">
    <location>
        <begin position="274"/>
        <end position="292"/>
    </location>
</feature>
<feature type="transmembrane region" description="Helical" evidence="5">
    <location>
        <begin position="88"/>
        <end position="109"/>
    </location>
</feature>
<organism evidence="6 7">
    <name type="scientific">[Myrmecia] bisecta</name>
    <dbReference type="NCBI Taxonomy" id="41462"/>
    <lineage>
        <taxon>Eukaryota</taxon>
        <taxon>Viridiplantae</taxon>
        <taxon>Chlorophyta</taxon>
        <taxon>core chlorophytes</taxon>
        <taxon>Trebouxiophyceae</taxon>
        <taxon>Trebouxiales</taxon>
        <taxon>Trebouxiaceae</taxon>
        <taxon>Myrmecia</taxon>
    </lineage>
</organism>
<gene>
    <name evidence="6" type="ORF">WJX72_010131</name>
</gene>
<dbReference type="Proteomes" id="UP001489004">
    <property type="component" value="Unassembled WGS sequence"/>
</dbReference>
<feature type="transmembrane region" description="Helical" evidence="5">
    <location>
        <begin position="61"/>
        <end position="82"/>
    </location>
</feature>
<feature type="transmembrane region" description="Helical" evidence="5">
    <location>
        <begin position="140"/>
        <end position="158"/>
    </location>
</feature>
<dbReference type="PANTHER" id="PTHR16201">
    <property type="entry name" value="SEVEN TRANSMEMBRANE PROTEIN 1-RELATED"/>
    <property type="match status" value="1"/>
</dbReference>
<reference evidence="6 7" key="1">
    <citation type="journal article" date="2024" name="Nat. Commun.">
        <title>Phylogenomics reveals the evolutionary origins of lichenization in chlorophyte algae.</title>
        <authorList>
            <person name="Puginier C."/>
            <person name="Libourel C."/>
            <person name="Otte J."/>
            <person name="Skaloud P."/>
            <person name="Haon M."/>
            <person name="Grisel S."/>
            <person name="Petersen M."/>
            <person name="Berrin J.G."/>
            <person name="Delaux P.M."/>
            <person name="Dal Grande F."/>
            <person name="Keller J."/>
        </authorList>
    </citation>
    <scope>NUCLEOTIDE SEQUENCE [LARGE SCALE GENOMIC DNA]</scope>
    <source>
        <strain evidence="6 7">SAG 2043</strain>
    </source>
</reference>
<proteinExistence type="predicted"/>